<dbReference type="GO" id="GO:0080090">
    <property type="term" value="P:regulation of primary metabolic process"/>
    <property type="evidence" value="ECO:0007669"/>
    <property type="project" value="UniProtKB-ARBA"/>
</dbReference>
<feature type="compositionally biased region" description="Polar residues" evidence="3">
    <location>
        <begin position="746"/>
        <end position="768"/>
    </location>
</feature>
<feature type="repeat" description="Pumilio" evidence="2">
    <location>
        <begin position="244"/>
        <end position="279"/>
    </location>
</feature>
<dbReference type="InterPro" id="IPR011989">
    <property type="entry name" value="ARM-like"/>
</dbReference>
<protein>
    <submittedName>
        <fullName evidence="5">LAMI_0D07162g1_1</fullName>
    </submittedName>
</protein>
<dbReference type="Proteomes" id="UP000191024">
    <property type="component" value="Chromosome D"/>
</dbReference>
<dbReference type="OrthoDB" id="668540at2759"/>
<dbReference type="PROSITE" id="PS50303">
    <property type="entry name" value="PUM_HD"/>
    <property type="match status" value="1"/>
</dbReference>
<dbReference type="PROSITE" id="PS50302">
    <property type="entry name" value="PUM"/>
    <property type="match status" value="5"/>
</dbReference>
<evidence type="ECO:0000259" key="4">
    <source>
        <dbReference type="PROSITE" id="PS50303"/>
    </source>
</evidence>
<dbReference type="SUPFAM" id="SSF48371">
    <property type="entry name" value="ARM repeat"/>
    <property type="match status" value="1"/>
</dbReference>
<feature type="repeat" description="Pumilio" evidence="2">
    <location>
        <begin position="205"/>
        <end position="243"/>
    </location>
</feature>
<dbReference type="Gene3D" id="1.25.10.10">
    <property type="entry name" value="Leucine-rich Repeat Variant"/>
    <property type="match status" value="1"/>
</dbReference>
<organism evidence="5 6">
    <name type="scientific">Lachancea mirantina</name>
    <dbReference type="NCBI Taxonomy" id="1230905"/>
    <lineage>
        <taxon>Eukaryota</taxon>
        <taxon>Fungi</taxon>
        <taxon>Dikarya</taxon>
        <taxon>Ascomycota</taxon>
        <taxon>Saccharomycotina</taxon>
        <taxon>Saccharomycetes</taxon>
        <taxon>Saccharomycetales</taxon>
        <taxon>Saccharomycetaceae</taxon>
        <taxon>Lachancea</taxon>
    </lineage>
</organism>
<dbReference type="InterPro" id="IPR033133">
    <property type="entry name" value="PUM-HD"/>
</dbReference>
<dbReference type="Pfam" id="PF00806">
    <property type="entry name" value="PUF"/>
    <property type="match status" value="6"/>
</dbReference>
<dbReference type="EMBL" id="LT598463">
    <property type="protein sequence ID" value="SCU87707.1"/>
    <property type="molecule type" value="Genomic_DNA"/>
</dbReference>
<evidence type="ECO:0000256" key="3">
    <source>
        <dbReference type="SAM" id="MobiDB-lite"/>
    </source>
</evidence>
<dbReference type="GO" id="GO:0010629">
    <property type="term" value="P:negative regulation of gene expression"/>
    <property type="evidence" value="ECO:0007669"/>
    <property type="project" value="UniProtKB-ARBA"/>
</dbReference>
<feature type="region of interest" description="Disordered" evidence="3">
    <location>
        <begin position="663"/>
        <end position="700"/>
    </location>
</feature>
<feature type="compositionally biased region" description="Polar residues" evidence="3">
    <location>
        <begin position="663"/>
        <end position="683"/>
    </location>
</feature>
<dbReference type="GO" id="GO:0005737">
    <property type="term" value="C:cytoplasm"/>
    <property type="evidence" value="ECO:0007669"/>
    <property type="project" value="TreeGrafter"/>
</dbReference>
<feature type="compositionally biased region" description="Polar residues" evidence="3">
    <location>
        <begin position="94"/>
        <end position="105"/>
    </location>
</feature>
<dbReference type="GO" id="GO:0003729">
    <property type="term" value="F:mRNA binding"/>
    <property type="evidence" value="ECO:0007669"/>
    <property type="project" value="TreeGrafter"/>
</dbReference>
<feature type="region of interest" description="Disordered" evidence="3">
    <location>
        <begin position="94"/>
        <end position="128"/>
    </location>
</feature>
<feature type="repeat" description="Pumilio" evidence="2">
    <location>
        <begin position="359"/>
        <end position="400"/>
    </location>
</feature>
<dbReference type="PANTHER" id="PTHR12537">
    <property type="entry name" value="RNA BINDING PROTEIN PUMILIO-RELATED"/>
    <property type="match status" value="1"/>
</dbReference>
<dbReference type="STRING" id="1230905.A0A1G4JC84"/>
<evidence type="ECO:0000256" key="1">
    <source>
        <dbReference type="ARBA" id="ARBA00022737"/>
    </source>
</evidence>
<evidence type="ECO:0000256" key="2">
    <source>
        <dbReference type="PROSITE-ProRule" id="PRU00317"/>
    </source>
</evidence>
<name>A0A1G4JC84_9SACH</name>
<dbReference type="CDD" id="cd07920">
    <property type="entry name" value="Pumilio"/>
    <property type="match status" value="1"/>
</dbReference>
<feature type="region of interest" description="Disordered" evidence="3">
    <location>
        <begin position="724"/>
        <end position="768"/>
    </location>
</feature>
<dbReference type="SMART" id="SM00025">
    <property type="entry name" value="Pumilio"/>
    <property type="match status" value="8"/>
</dbReference>
<dbReference type="InterPro" id="IPR001313">
    <property type="entry name" value="Pumilio_RNA-bd_rpt"/>
</dbReference>
<accession>A0A1G4JC84</accession>
<feature type="repeat" description="Pumilio" evidence="2">
    <location>
        <begin position="321"/>
        <end position="358"/>
    </location>
</feature>
<dbReference type="PANTHER" id="PTHR12537:SF80">
    <property type="entry name" value="SUPPRESSOR PROTEIN MPT5"/>
    <property type="match status" value="1"/>
</dbReference>
<dbReference type="InterPro" id="IPR016024">
    <property type="entry name" value="ARM-type_fold"/>
</dbReference>
<feature type="domain" description="PUM-HD" evidence="4">
    <location>
        <begin position="181"/>
        <end position="580"/>
    </location>
</feature>
<reference evidence="5 6" key="1">
    <citation type="submission" date="2016-03" db="EMBL/GenBank/DDBJ databases">
        <authorList>
            <person name="Devillers H."/>
        </authorList>
    </citation>
    <scope>NUCLEOTIDE SEQUENCE [LARGE SCALE GENOMIC DNA]</scope>
    <source>
        <strain evidence="5">CBS 11717</strain>
    </source>
</reference>
<evidence type="ECO:0000313" key="6">
    <source>
        <dbReference type="Proteomes" id="UP000191024"/>
    </source>
</evidence>
<dbReference type="InterPro" id="IPR033712">
    <property type="entry name" value="Pumilio_RNA-bd"/>
</dbReference>
<keyword evidence="1" id="KW-0677">Repeat</keyword>
<dbReference type="AlphaFoldDB" id="A0A1G4JC84"/>
<gene>
    <name evidence="5" type="ORF">LAMI_0D07162G</name>
</gene>
<proteinExistence type="predicted"/>
<feature type="repeat" description="Pumilio" evidence="2">
    <location>
        <begin position="280"/>
        <end position="316"/>
    </location>
</feature>
<dbReference type="GO" id="GO:0010608">
    <property type="term" value="P:post-transcriptional regulation of gene expression"/>
    <property type="evidence" value="ECO:0007669"/>
    <property type="project" value="TreeGrafter"/>
</dbReference>
<keyword evidence="6" id="KW-1185">Reference proteome</keyword>
<sequence>MSYQQHQPQLSVNSVQSLVEPTTPPLGQMSNRQNHQRAQSLDLSGFNQFIAGNSPMMPMSLSPSTPSAIGPMGLGCSLGGIPGAISIPQSLSSSFGAPPNTTDIPNPSLPAATATVTNSGPNGRSKFGSMPLISELDLSSGPNQPLAAADLAHSNSRVSLPLRTVSGSTTSSSISTGNSLANSIMNTESGNASSGLAPVELSLIPLEDLDYVKLATDQFGCRFLQKKLENAQESQTVRDIMYQQLQPFFLDLILDPFGNYLVQKLCEYLTSDQKTKLIQSIYPNVFQISVNQYGTRSLQKIIDSVDTEAQIDMIILGFSKQYTSIEQVVVLINDLNGNHVVQKCIFKFPPSKFDFIIDAIVENNNIINISTHKHGCCVLQKLLSVCTLQQIFKISVRIVQFLSGLINDQFGNYIIQFLLDIKELDFYLLREIFDRLSTELCQLSCLKFSSNVVEKFIKKLFAIVQGFVNSKTPKGIDDVTSTAMSILLTTVDIFTVNLNVLIRDNFGNYALQTMLDAKNYSHFLEYPQRAYVARSVECLRFSQEFALKIGNLVILTKELLPSIKTTSYAKKIKMKVKTYAELTGIAFTDLSPKKTSNNANPNAYQSNYHRKQHSRNLSLPANAFRHRRMSSSTSMSNGMKPPYSVQSYTPSINGYGVMDNAVAQQGSSPYSNTPTRALSTRRQGPQRYYNEHNKSDNSIVTQPPLAMNNSYYAVPYVTGAQSTNALRESQPSQLQGPPQPNPSSQYVGFTSLPTLGSASEGPQGTMNNQNIYDLGFDFIPH</sequence>
<evidence type="ECO:0000313" key="5">
    <source>
        <dbReference type="EMBL" id="SCU87707.1"/>
    </source>
</evidence>